<dbReference type="Pfam" id="PF00664">
    <property type="entry name" value="ABC_membrane"/>
    <property type="match status" value="1"/>
</dbReference>
<feature type="transmembrane region" description="Helical" evidence="7">
    <location>
        <begin position="57"/>
        <end position="77"/>
    </location>
</feature>
<gene>
    <name evidence="10" type="ORF">ABDJ34_04390</name>
</gene>
<reference evidence="10 11" key="1">
    <citation type="journal article" date="2024" name="Anaerobe">
        <title>The identification of Finegoldia dalianensis sp. nov., isolated from the pus of a patient with skin abscess and genomic analysis of the strains belonging to Finegoldia genus.</title>
        <authorList>
            <person name="Li Y."/>
            <person name="Wang Y."/>
            <person name="Xiao D."/>
            <person name="Wang J."/>
            <person name="Jin D."/>
        </authorList>
    </citation>
    <scope>NUCLEOTIDE SEQUENCE [LARGE SCALE GENOMIC DNA]</scope>
    <source>
        <strain evidence="10 11">LY240594</strain>
    </source>
</reference>
<dbReference type="PROSITE" id="PS50893">
    <property type="entry name" value="ABC_TRANSPORTER_2"/>
    <property type="match status" value="1"/>
</dbReference>
<evidence type="ECO:0000259" key="9">
    <source>
        <dbReference type="PROSITE" id="PS50929"/>
    </source>
</evidence>
<evidence type="ECO:0000256" key="3">
    <source>
        <dbReference type="ARBA" id="ARBA00022741"/>
    </source>
</evidence>
<keyword evidence="6 7" id="KW-0472">Membrane</keyword>
<keyword evidence="5 7" id="KW-1133">Transmembrane helix</keyword>
<evidence type="ECO:0000256" key="7">
    <source>
        <dbReference type="SAM" id="Phobius"/>
    </source>
</evidence>
<evidence type="ECO:0000256" key="6">
    <source>
        <dbReference type="ARBA" id="ARBA00023136"/>
    </source>
</evidence>
<evidence type="ECO:0000256" key="5">
    <source>
        <dbReference type="ARBA" id="ARBA00022989"/>
    </source>
</evidence>
<dbReference type="Gene3D" id="3.40.50.300">
    <property type="entry name" value="P-loop containing nucleotide triphosphate hydrolases"/>
    <property type="match status" value="1"/>
</dbReference>
<dbReference type="EMBL" id="JBDLBQ010000003">
    <property type="protein sequence ID" value="MFN2102144.1"/>
    <property type="molecule type" value="Genomic_DNA"/>
</dbReference>
<keyword evidence="4 10" id="KW-0067">ATP-binding</keyword>
<dbReference type="PANTHER" id="PTHR43394">
    <property type="entry name" value="ATP-DEPENDENT PERMEASE MDL1, MITOCHONDRIAL"/>
    <property type="match status" value="1"/>
</dbReference>
<feature type="domain" description="ABC transporter" evidence="8">
    <location>
        <begin position="333"/>
        <end position="536"/>
    </location>
</feature>
<dbReference type="Gene3D" id="1.20.1560.10">
    <property type="entry name" value="ABC transporter type 1, transmembrane domain"/>
    <property type="match status" value="1"/>
</dbReference>
<proteinExistence type="predicted"/>
<dbReference type="InterPro" id="IPR039421">
    <property type="entry name" value="Type_1_exporter"/>
</dbReference>
<name>A0ABW9KCT0_9FIRM</name>
<dbReference type="InterPro" id="IPR003439">
    <property type="entry name" value="ABC_transporter-like_ATP-bd"/>
</dbReference>
<feature type="domain" description="ABC transmembrane type-1" evidence="9">
    <location>
        <begin position="24"/>
        <end position="303"/>
    </location>
</feature>
<accession>A0ABW9KCT0</accession>
<dbReference type="SMART" id="SM00382">
    <property type="entry name" value="AAA"/>
    <property type="match status" value="1"/>
</dbReference>
<dbReference type="InterPro" id="IPR003593">
    <property type="entry name" value="AAA+_ATPase"/>
</dbReference>
<evidence type="ECO:0000259" key="8">
    <source>
        <dbReference type="PROSITE" id="PS50893"/>
    </source>
</evidence>
<dbReference type="SUPFAM" id="SSF52540">
    <property type="entry name" value="P-loop containing nucleoside triphosphate hydrolases"/>
    <property type="match status" value="1"/>
</dbReference>
<dbReference type="RefSeq" id="WP_154271567.1">
    <property type="nucleotide sequence ID" value="NZ_JBDLBQ010000003.1"/>
</dbReference>
<dbReference type="Pfam" id="PF00005">
    <property type="entry name" value="ABC_tran"/>
    <property type="match status" value="1"/>
</dbReference>
<dbReference type="InterPro" id="IPR027417">
    <property type="entry name" value="P-loop_NTPase"/>
</dbReference>
<organism evidence="10 11">
    <name type="scientific">Finegoldia dalianensis</name>
    <dbReference type="NCBI Taxonomy" id="3145239"/>
    <lineage>
        <taxon>Bacteria</taxon>
        <taxon>Bacillati</taxon>
        <taxon>Bacillota</taxon>
        <taxon>Tissierellia</taxon>
        <taxon>Tissierellales</taxon>
        <taxon>Peptoniphilaceae</taxon>
        <taxon>Finegoldia</taxon>
    </lineage>
</organism>
<dbReference type="GO" id="GO:0005524">
    <property type="term" value="F:ATP binding"/>
    <property type="evidence" value="ECO:0007669"/>
    <property type="project" value="UniProtKB-KW"/>
</dbReference>
<dbReference type="CDD" id="cd07346">
    <property type="entry name" value="ABC_6TM_exporters"/>
    <property type="match status" value="1"/>
</dbReference>
<protein>
    <submittedName>
        <fullName evidence="10">ABC transporter ATP-binding protein</fullName>
    </submittedName>
</protein>
<dbReference type="SUPFAM" id="SSF90123">
    <property type="entry name" value="ABC transporter transmembrane region"/>
    <property type="match status" value="1"/>
</dbReference>
<dbReference type="Proteomes" id="UP001634413">
    <property type="component" value="Unassembled WGS sequence"/>
</dbReference>
<dbReference type="InterPro" id="IPR011527">
    <property type="entry name" value="ABC1_TM_dom"/>
</dbReference>
<evidence type="ECO:0000313" key="10">
    <source>
        <dbReference type="EMBL" id="MFN2102144.1"/>
    </source>
</evidence>
<dbReference type="PROSITE" id="PS50929">
    <property type="entry name" value="ABC_TM1F"/>
    <property type="match status" value="1"/>
</dbReference>
<evidence type="ECO:0000313" key="11">
    <source>
        <dbReference type="Proteomes" id="UP001634413"/>
    </source>
</evidence>
<evidence type="ECO:0000256" key="4">
    <source>
        <dbReference type="ARBA" id="ARBA00022840"/>
    </source>
</evidence>
<comment type="subcellular location">
    <subcellularLocation>
        <location evidence="1">Cell membrane</location>
        <topology evidence="1">Multi-pass membrane protein</topology>
    </subcellularLocation>
</comment>
<keyword evidence="3" id="KW-0547">Nucleotide-binding</keyword>
<evidence type="ECO:0000256" key="1">
    <source>
        <dbReference type="ARBA" id="ARBA00004651"/>
    </source>
</evidence>
<comment type="caution">
    <text evidence="10">The sequence shown here is derived from an EMBL/GenBank/DDBJ whole genome shotgun (WGS) entry which is preliminary data.</text>
</comment>
<feature type="transmembrane region" description="Helical" evidence="7">
    <location>
        <begin position="20"/>
        <end position="37"/>
    </location>
</feature>
<dbReference type="PANTHER" id="PTHR43394:SF1">
    <property type="entry name" value="ATP-BINDING CASSETTE SUB-FAMILY B MEMBER 10, MITOCHONDRIAL"/>
    <property type="match status" value="1"/>
</dbReference>
<keyword evidence="11" id="KW-1185">Reference proteome</keyword>
<dbReference type="InterPro" id="IPR036640">
    <property type="entry name" value="ABC1_TM_sf"/>
</dbReference>
<sequence length="536" mass="61721">MIKILRKTYNYCKPNKVHLFLYYFISCCSTLVGILTPYITGNFIDILSNKTATKENIYIYCFWVAVLGIVSIVFGFITERLYLKIQVNSAFKMTKMMIEKVHNINYLLISKFDASYLIDRMNSDTNEIIIFSLTSVRNILTQILSVVLSFILVFAFSKLIAYILILASFLYLITYKLMKNKVYESNYKVIETRSKFFSNSYKQVEDVKTVKLYGLTEVLKKSYSNIFSNLFGKILDNQVITYIYSSMDSIISILTRTFIFVIGGIKVIKGQMTIGQFTIVLLLFNNILDSVSFAFNLGESYQKAKTVDKRIDEVLNMKVDRFGKVQLNHIDSITLKDISFSYVENEKIVDDFSYKFEKSNIYTIVGNNGAGKSTLINLILGLFGDEYQGNVYYNDVNLKNLDINNLRTKNISITTQYAEIINFLEDIEKFNSFNISNDLINVLELNKLISIENNKPKLQKTKDFSGGEKYKLSLLIALSKDYDVIILDEPSAMLDKESTNNLLNYLQQIKNDKIIIMISHDIRLIDVSDEVVRLSK</sequence>
<evidence type="ECO:0000256" key="2">
    <source>
        <dbReference type="ARBA" id="ARBA00022692"/>
    </source>
</evidence>
<keyword evidence="2 7" id="KW-0812">Transmembrane</keyword>